<protein>
    <submittedName>
        <fullName evidence="2">Chromosome partition protein Smc</fullName>
    </submittedName>
</protein>
<evidence type="ECO:0000313" key="3">
    <source>
        <dbReference type="Proteomes" id="UP000717585"/>
    </source>
</evidence>
<reference evidence="2" key="1">
    <citation type="submission" date="2021-05" db="EMBL/GenBank/DDBJ databases">
        <title>A free-living protist that lacks canonical eukaryotic 1 DNA replication and segregation systems.</title>
        <authorList>
            <person name="Salas-Leiva D.E."/>
            <person name="Tromer E.C."/>
            <person name="Curtis B.A."/>
            <person name="Jerlstrom-Hultqvist J."/>
            <person name="Kolisko M."/>
            <person name="Yi Z."/>
            <person name="Salas-Leiva J.S."/>
            <person name="Gallot-Lavallee L."/>
            <person name="Kops G.J.P.L."/>
            <person name="Archibald J.M."/>
            <person name="Simpson A.G.B."/>
            <person name="Roger A.J."/>
        </authorList>
    </citation>
    <scope>NUCLEOTIDE SEQUENCE</scope>
    <source>
        <strain evidence="2">BICM</strain>
    </source>
</reference>
<dbReference type="AlphaFoldDB" id="A0A8J6EA25"/>
<gene>
    <name evidence="2" type="ORF">J8273_4237</name>
</gene>
<evidence type="ECO:0000256" key="1">
    <source>
        <dbReference type="SAM" id="Coils"/>
    </source>
</evidence>
<feature type="coiled-coil region" evidence="1">
    <location>
        <begin position="906"/>
        <end position="954"/>
    </location>
</feature>
<sequence length="1037" mass="112600">MNAGNVAYLPGEYVLVSFENSPYSFWPGKIVDSVPPNTGIAEAIRDPANGVLGMVPLDSNGKKCFSYAVELCNNIPEDLPNGINIVDASRLSPFAQLSRFNFRDESLPDDVRKFCRDNLPIICEEAARESFFPAVPITAGSIAISQTKQGNAMHYSFQALVTLEEGVDAPLSETNVPWPEGGKSQRAMLKASTISIDDMIVVRLRLSSAHPVCLIGTVTDLIGVSVDEATSFSLAYNIMLRLCFPGQAGDTIVDTDLFVEIPASDVELVADIRPFIPRSKSTLAADVLGYGPLLVPTRGAQLAEPIPPPIRVDLAQHPNQGGIPPMAEVGHPVDGTERGSYTSGGPPTQSYAEHVNKVRATPLFTAVHQWLQHFEETGTREFDSWSSGMMQPTFDTSCTTCGTGIPPTNVEFPPSLTRYFRAIGSIPNVGSHLLSEKTDAAVAKRIVLCINALYHRAHADVVFCTSCLQPHHANCTSHPAHQAAHCINYRCPECLNVAARIATTHTQVFKTCANMHITPVEVESTPGGRRRFAVDRLMHQALFTELLWAADFRVEPDPTHMAQGNSVLLRMVATHSPELTMEPGEVNIRALPLDRLAPEHTKGLELYFMDEPAGQRPQPRTFLSGDNSEIDEAPRHSRVVAELGQMHGVGHMTTTAMAHQVADPWPTLRADLRHVLGGAFDLPSEMRHATMPSSVDDVIAALRRVVKTRADVERIADTLSHVTTLDGQNIGIRAALELPMKRSNVEEEDVDMGMAAPEPVEPLEPGKDADALRDHDVVDAIVEQRNAPFGVTTDVDSQQRGKLEETITDAARKGQPVEGRSMVIAQWAALTRKIDATETLLTKLREIRDMLPAGSPSTSMGEFPQSTAVKFVTVRSRYEDALARQDKAIEQAVSVAKKHDSLVSAREKTAAAIEELQARLTQLDKLVADSSAEKGRAESTVNGLRARIEGLKSELRDDVGVAPLDDIVAKGDAALTALETTDYKTAVVNIVTSGSKASSERSLLDNDMAQLMQRAGTLKSQLGELVAKMAATTSSWQ</sequence>
<keyword evidence="1" id="KW-0175">Coiled coil</keyword>
<accession>A0A8J6EA25</accession>
<dbReference type="Proteomes" id="UP000717585">
    <property type="component" value="Unassembled WGS sequence"/>
</dbReference>
<dbReference type="EMBL" id="JAHDYR010000016">
    <property type="protein sequence ID" value="KAG9394135.1"/>
    <property type="molecule type" value="Genomic_DNA"/>
</dbReference>
<name>A0A8J6EA25_9EUKA</name>
<organism evidence="2 3">
    <name type="scientific">Carpediemonas membranifera</name>
    <dbReference type="NCBI Taxonomy" id="201153"/>
    <lineage>
        <taxon>Eukaryota</taxon>
        <taxon>Metamonada</taxon>
        <taxon>Carpediemonas-like organisms</taxon>
        <taxon>Carpediemonas</taxon>
    </lineage>
</organism>
<comment type="caution">
    <text evidence="2">The sequence shown here is derived from an EMBL/GenBank/DDBJ whole genome shotgun (WGS) entry which is preliminary data.</text>
</comment>
<proteinExistence type="predicted"/>
<evidence type="ECO:0000313" key="2">
    <source>
        <dbReference type="EMBL" id="KAG9394135.1"/>
    </source>
</evidence>
<keyword evidence="3" id="KW-1185">Reference proteome</keyword>